<organism evidence="7 8">
    <name type="scientific">Granulicella mallensis (strain ATCC BAA-1857 / DSM 23137 / MP5ACTX8)</name>
    <dbReference type="NCBI Taxonomy" id="682795"/>
    <lineage>
        <taxon>Bacteria</taxon>
        <taxon>Pseudomonadati</taxon>
        <taxon>Acidobacteriota</taxon>
        <taxon>Terriglobia</taxon>
        <taxon>Terriglobales</taxon>
        <taxon>Acidobacteriaceae</taxon>
        <taxon>Granulicella</taxon>
    </lineage>
</organism>
<evidence type="ECO:0000259" key="6">
    <source>
        <dbReference type="SMART" id="SM01217"/>
    </source>
</evidence>
<dbReference type="EC" id="3.2.1.21" evidence="7"/>
<dbReference type="Proteomes" id="UP000007113">
    <property type="component" value="Chromosome"/>
</dbReference>
<dbReference type="KEGG" id="gma:AciX8_1661"/>
<dbReference type="InterPro" id="IPR050288">
    <property type="entry name" value="Cellulose_deg_GH3"/>
</dbReference>
<reference evidence="7 8" key="1">
    <citation type="submission" date="2011-11" db="EMBL/GenBank/DDBJ databases">
        <title>Complete sequence of Granulicella mallensis MP5ACTX8.</title>
        <authorList>
            <consortium name="US DOE Joint Genome Institute"/>
            <person name="Lucas S."/>
            <person name="Copeland A."/>
            <person name="Lapidus A."/>
            <person name="Cheng J.-F."/>
            <person name="Goodwin L."/>
            <person name="Pitluck S."/>
            <person name="Peters L."/>
            <person name="Lu M."/>
            <person name="Detter J.C."/>
            <person name="Han C."/>
            <person name="Tapia R."/>
            <person name="Land M."/>
            <person name="Hauser L."/>
            <person name="Kyrpides N."/>
            <person name="Ivanova N."/>
            <person name="Mikhailova N."/>
            <person name="Pagani I."/>
            <person name="Rawat S."/>
            <person name="Mannisto M."/>
            <person name="Haggblom M."/>
            <person name="Woyke T."/>
        </authorList>
    </citation>
    <scope>NUCLEOTIDE SEQUENCE [LARGE SCALE GENOMIC DNA]</scope>
    <source>
        <strain evidence="8">ATCC BAA-1857 / DSM 23137 / MP5ACTX8</strain>
    </source>
</reference>
<dbReference type="InterPro" id="IPR017853">
    <property type="entry name" value="GH"/>
</dbReference>
<dbReference type="GO" id="GO:0005975">
    <property type="term" value="P:carbohydrate metabolic process"/>
    <property type="evidence" value="ECO:0007669"/>
    <property type="project" value="InterPro"/>
</dbReference>
<dbReference type="OrthoDB" id="9805821at2"/>
<evidence type="ECO:0000256" key="2">
    <source>
        <dbReference type="ARBA" id="ARBA00022801"/>
    </source>
</evidence>
<evidence type="ECO:0000256" key="5">
    <source>
        <dbReference type="SAM" id="SignalP"/>
    </source>
</evidence>
<proteinExistence type="inferred from homology"/>
<dbReference type="PRINTS" id="PR00133">
    <property type="entry name" value="GLHYDRLASE3"/>
</dbReference>
<sequence length="727" mass="78472" precursor="true">MRIRFTATAVFTAAMLCTTTGLLGAQQKSVDKSQPWMNPQLSPEKRAELVLQQMTFDEKISMLHGEGMAGSKNLHPEFQKVHELFNGGAGLVITPTRLGIPMIQMSDAAYGVRDSAMNGRYSTALPSNLASAASWDPQAACSYGTLIGRELRAQGYNMTLGGGVNLTREPRNGRTFEYMGEDPVLAGTLVGNRIRCEGAQHVISDIKHYAMNDQESGRQEIDARIGERALRESDLLAFQIGVKTGHPDAVMCSYNGVNGDYACENRYLLTDVLKKEWNFPGFVVSDWGGTHSTEKASAAGLDNEEEWASFYGDSLKAAVQAGRVPMTEIDDHVRRILWAEFASGIVDDPPRKGVVDVQAGFDTSRHIAEQGSVLLRNERNLLPLDSAKLQSVAVIGFHADTGMISGGGSAQVDAPGDQAGGEWKRKVWFPTSPLEALRAKAPGAKFSFVSGENIAQAVAQAKAADVAVVFAWQWEAEDFDLPNLSLPNEQDKLIEAVTAANPRTVVVLETGTAVTMPWLEKTGAVLEAWFAGSKGADAVANLLFGDVNPSGKLPMTFPRSEADLPRPTVAKPPAGSKNGTLSFKVDYSEGVKVGYKWYDAEHKPVLFPFGFGLSYTSYSYSGLTVSPDGSSVSFTVANTGHRAGAEIAEVYASLPESAGEPPKRLIGWQKVELAAGESKFIRLAIDPTYLSIWDEVAKKFVRPSGSYRVMVGGSSAELPLTKEISLQ</sequence>
<gene>
    <name evidence="7" type="ordered locus">AciX8_1661</name>
</gene>
<dbReference type="Pfam" id="PF14310">
    <property type="entry name" value="Fn3-like"/>
    <property type="match status" value="1"/>
</dbReference>
<keyword evidence="5" id="KW-0732">Signal</keyword>
<evidence type="ECO:0000256" key="3">
    <source>
        <dbReference type="ARBA" id="ARBA00023277"/>
    </source>
</evidence>
<dbReference type="RefSeq" id="WP_014264879.1">
    <property type="nucleotide sequence ID" value="NC_016631.1"/>
</dbReference>
<dbReference type="InterPro" id="IPR019800">
    <property type="entry name" value="Glyco_hydro_3_AS"/>
</dbReference>
<feature type="signal peptide" evidence="5">
    <location>
        <begin position="1"/>
        <end position="25"/>
    </location>
</feature>
<evidence type="ECO:0000256" key="1">
    <source>
        <dbReference type="ARBA" id="ARBA00005336"/>
    </source>
</evidence>
<dbReference type="Gene3D" id="2.60.40.10">
    <property type="entry name" value="Immunoglobulins"/>
    <property type="match status" value="1"/>
</dbReference>
<dbReference type="InterPro" id="IPR036962">
    <property type="entry name" value="Glyco_hydro_3_N_sf"/>
</dbReference>
<dbReference type="eggNOG" id="COG1472">
    <property type="taxonomic scope" value="Bacteria"/>
</dbReference>
<dbReference type="InterPro" id="IPR036881">
    <property type="entry name" value="Glyco_hydro_3_C_sf"/>
</dbReference>
<dbReference type="Pfam" id="PF01915">
    <property type="entry name" value="Glyco_hydro_3_C"/>
    <property type="match status" value="1"/>
</dbReference>
<dbReference type="PANTHER" id="PTHR42715">
    <property type="entry name" value="BETA-GLUCOSIDASE"/>
    <property type="match status" value="1"/>
</dbReference>
<protein>
    <submittedName>
        <fullName evidence="7">Beta-glucosidase</fullName>
        <ecNumber evidence="7">3.2.1.21</ecNumber>
    </submittedName>
</protein>
<accession>G8NPI8</accession>
<dbReference type="PANTHER" id="PTHR42715:SF10">
    <property type="entry name" value="BETA-GLUCOSIDASE"/>
    <property type="match status" value="1"/>
</dbReference>
<name>G8NPI8_GRAMM</name>
<dbReference type="EMBL" id="CP003130">
    <property type="protein sequence ID" value="AEU36000.1"/>
    <property type="molecule type" value="Genomic_DNA"/>
</dbReference>
<dbReference type="InterPro" id="IPR002772">
    <property type="entry name" value="Glyco_hydro_3_C"/>
</dbReference>
<dbReference type="InterPro" id="IPR026891">
    <property type="entry name" value="Fn3-like"/>
</dbReference>
<dbReference type="InterPro" id="IPR013783">
    <property type="entry name" value="Ig-like_fold"/>
</dbReference>
<dbReference type="Gene3D" id="3.40.50.1700">
    <property type="entry name" value="Glycoside hydrolase family 3 C-terminal domain"/>
    <property type="match status" value="2"/>
</dbReference>
<dbReference type="AlphaFoldDB" id="G8NPI8"/>
<dbReference type="STRING" id="682795.AciX8_1661"/>
<keyword evidence="4 7" id="KW-0326">Glycosidase</keyword>
<feature type="chain" id="PRO_5003511867" evidence="5">
    <location>
        <begin position="26"/>
        <end position="727"/>
    </location>
</feature>
<evidence type="ECO:0000313" key="7">
    <source>
        <dbReference type="EMBL" id="AEU36000.1"/>
    </source>
</evidence>
<dbReference type="SUPFAM" id="SSF52279">
    <property type="entry name" value="Beta-D-glucan exohydrolase, C-terminal domain"/>
    <property type="match status" value="1"/>
</dbReference>
<dbReference type="InterPro" id="IPR001764">
    <property type="entry name" value="Glyco_hydro_3_N"/>
</dbReference>
<keyword evidence="3" id="KW-0119">Carbohydrate metabolism</keyword>
<evidence type="ECO:0000313" key="8">
    <source>
        <dbReference type="Proteomes" id="UP000007113"/>
    </source>
</evidence>
<dbReference type="Pfam" id="PF00933">
    <property type="entry name" value="Glyco_hydro_3"/>
    <property type="match status" value="1"/>
</dbReference>
<feature type="domain" description="Fibronectin type III-like" evidence="6">
    <location>
        <begin position="646"/>
        <end position="715"/>
    </location>
</feature>
<dbReference type="SMART" id="SM01217">
    <property type="entry name" value="Fn3_like"/>
    <property type="match status" value="1"/>
</dbReference>
<dbReference type="PROSITE" id="PS00775">
    <property type="entry name" value="GLYCOSYL_HYDROL_F3"/>
    <property type="match status" value="1"/>
</dbReference>
<dbReference type="GO" id="GO:0008422">
    <property type="term" value="F:beta-glucosidase activity"/>
    <property type="evidence" value="ECO:0007669"/>
    <property type="project" value="UniProtKB-EC"/>
</dbReference>
<dbReference type="SUPFAM" id="SSF51445">
    <property type="entry name" value="(Trans)glycosidases"/>
    <property type="match status" value="1"/>
</dbReference>
<evidence type="ECO:0000256" key="4">
    <source>
        <dbReference type="RuleBase" id="RU361161"/>
    </source>
</evidence>
<keyword evidence="2 4" id="KW-0378">Hydrolase</keyword>
<dbReference type="Gene3D" id="3.20.20.300">
    <property type="entry name" value="Glycoside hydrolase, family 3, N-terminal domain"/>
    <property type="match status" value="2"/>
</dbReference>
<comment type="similarity">
    <text evidence="1 4">Belongs to the glycosyl hydrolase 3 family.</text>
</comment>
<keyword evidence="8" id="KW-1185">Reference proteome</keyword>
<dbReference type="HOGENOM" id="CLU_004542_4_1_0"/>